<feature type="transmembrane region" description="Helical" evidence="9">
    <location>
        <begin position="64"/>
        <end position="84"/>
    </location>
</feature>
<evidence type="ECO:0000259" key="11">
    <source>
        <dbReference type="PROSITE" id="PS50929"/>
    </source>
</evidence>
<dbReference type="GO" id="GO:0005524">
    <property type="term" value="F:ATP binding"/>
    <property type="evidence" value="ECO:0007669"/>
    <property type="project" value="UniProtKB-KW"/>
</dbReference>
<evidence type="ECO:0000256" key="5">
    <source>
        <dbReference type="ARBA" id="ARBA00022741"/>
    </source>
</evidence>
<dbReference type="SMART" id="SM00382">
    <property type="entry name" value="AAA"/>
    <property type="match status" value="1"/>
</dbReference>
<evidence type="ECO:0000256" key="1">
    <source>
        <dbReference type="ARBA" id="ARBA00004651"/>
    </source>
</evidence>
<evidence type="ECO:0000256" key="8">
    <source>
        <dbReference type="ARBA" id="ARBA00023136"/>
    </source>
</evidence>
<dbReference type="EMBL" id="CP035282">
    <property type="protein sequence ID" value="QAT61247.1"/>
    <property type="molecule type" value="Genomic_DNA"/>
</dbReference>
<keyword evidence="6 12" id="KW-0067">ATP-binding</keyword>
<feature type="transmembrane region" description="Helical" evidence="9">
    <location>
        <begin position="253"/>
        <end position="274"/>
    </location>
</feature>
<dbReference type="Gene3D" id="3.40.50.300">
    <property type="entry name" value="P-loop containing nucleotide triphosphate hydrolases"/>
    <property type="match status" value="1"/>
</dbReference>
<sequence length="588" mass="67945">MKSNKNKEDNEKLKVFIKKYISPKKNRLVFLVLMIFGGTFIKNINPYLYGKMLDSISSSNMEYLIKLIVIYFVVTIFTTLLGIYEDYLGQTLSFKVSKSVQKNMFDKIIRLKTKVYDKYDTGEFMYRLNGDSDEIVSFCINVITSFLHIIVNIAISLYFVFKISTQLTSVAVFYIPASFAVTFLSRKYFKELAKRRKEYNDKYYSFQNEIFSNNTGIKSYMLEDSMNEKFKNFISRDFKILKRSIFLNNTVDLLNNLITVISSLYVIYLSAILIRSNLLTIGTMVSFNTYINNLFSSISEVLKLNISKQNVIISLNRVNEIMSKSSEKRETPGNNFSLKNINFEGNEIYFRYSEKDKPVLNNFSFEISSFGFYGFVGKNGCGKSTIAKLLVKLYDVEYGELKLNGESYKDIPKEKLRRNITYVQKEDFFFDDTVLNNIKFGNPVARDEEVIEMCKKVDLDEYINTLPQKYETVIGEGASILSSGQKQKLSIARALLRNTKIYIFDEVTANLDGKSEKLIISVLKELSKNSVVIFISHKVSSIIESDEIFLIDEGIVAERGSHNYLIQNSKLYCELFKNIDLNIREKVT</sequence>
<dbReference type="SUPFAM" id="SSF52540">
    <property type="entry name" value="P-loop containing nucleoside triphosphate hydrolases"/>
    <property type="match status" value="1"/>
</dbReference>
<dbReference type="Proteomes" id="UP000287969">
    <property type="component" value="Chromosome"/>
</dbReference>
<dbReference type="Pfam" id="PF00005">
    <property type="entry name" value="ABC_tran"/>
    <property type="match status" value="1"/>
</dbReference>
<name>A0A410QBB3_9FIRM</name>
<proteinExistence type="predicted"/>
<evidence type="ECO:0000256" key="4">
    <source>
        <dbReference type="ARBA" id="ARBA00022692"/>
    </source>
</evidence>
<gene>
    <name evidence="12" type="ORF">EQM13_06415</name>
</gene>
<evidence type="ECO:0000313" key="13">
    <source>
        <dbReference type="Proteomes" id="UP000287969"/>
    </source>
</evidence>
<dbReference type="Gene3D" id="1.20.1560.10">
    <property type="entry name" value="ABC transporter type 1, transmembrane domain"/>
    <property type="match status" value="1"/>
</dbReference>
<keyword evidence="4 9" id="KW-0812">Transmembrane</keyword>
<dbReference type="InterPro" id="IPR036640">
    <property type="entry name" value="ABC1_TM_sf"/>
</dbReference>
<dbReference type="RefSeq" id="WP_128752293.1">
    <property type="nucleotide sequence ID" value="NZ_CP035282.1"/>
</dbReference>
<comment type="subcellular location">
    <subcellularLocation>
        <location evidence="1">Cell membrane</location>
        <topology evidence="1">Multi-pass membrane protein</topology>
    </subcellularLocation>
</comment>
<keyword evidence="5" id="KW-0547">Nucleotide-binding</keyword>
<keyword evidence="8 9" id="KW-0472">Membrane</keyword>
<evidence type="ECO:0000256" key="9">
    <source>
        <dbReference type="SAM" id="Phobius"/>
    </source>
</evidence>
<dbReference type="PANTHER" id="PTHR43394">
    <property type="entry name" value="ATP-DEPENDENT PERMEASE MDL1, MITOCHONDRIAL"/>
    <property type="match status" value="1"/>
</dbReference>
<dbReference type="GO" id="GO:0005886">
    <property type="term" value="C:plasma membrane"/>
    <property type="evidence" value="ECO:0007669"/>
    <property type="project" value="UniProtKB-SubCell"/>
</dbReference>
<evidence type="ECO:0000313" key="12">
    <source>
        <dbReference type="EMBL" id="QAT61247.1"/>
    </source>
</evidence>
<keyword evidence="3" id="KW-1003">Cell membrane</keyword>
<keyword evidence="13" id="KW-1185">Reference proteome</keyword>
<dbReference type="GO" id="GO:0016887">
    <property type="term" value="F:ATP hydrolysis activity"/>
    <property type="evidence" value="ECO:0007669"/>
    <property type="project" value="InterPro"/>
</dbReference>
<dbReference type="Pfam" id="PF00664">
    <property type="entry name" value="ABC_membrane"/>
    <property type="match status" value="1"/>
</dbReference>
<dbReference type="InterPro" id="IPR003439">
    <property type="entry name" value="ABC_transporter-like_ATP-bd"/>
</dbReference>
<dbReference type="InterPro" id="IPR027417">
    <property type="entry name" value="P-loop_NTPase"/>
</dbReference>
<keyword evidence="2" id="KW-0813">Transport</keyword>
<dbReference type="PROSITE" id="PS50893">
    <property type="entry name" value="ABC_TRANSPORTER_2"/>
    <property type="match status" value="1"/>
</dbReference>
<evidence type="ECO:0000256" key="6">
    <source>
        <dbReference type="ARBA" id="ARBA00022840"/>
    </source>
</evidence>
<dbReference type="KEGG" id="spoa:EQM13_06415"/>
<dbReference type="PROSITE" id="PS00211">
    <property type="entry name" value="ABC_TRANSPORTER_1"/>
    <property type="match status" value="1"/>
</dbReference>
<dbReference type="SUPFAM" id="SSF90123">
    <property type="entry name" value="ABC transporter transmembrane region"/>
    <property type="match status" value="1"/>
</dbReference>
<evidence type="ECO:0000256" key="3">
    <source>
        <dbReference type="ARBA" id="ARBA00022475"/>
    </source>
</evidence>
<dbReference type="CDD" id="cd07346">
    <property type="entry name" value="ABC_6TM_exporters"/>
    <property type="match status" value="1"/>
</dbReference>
<dbReference type="PROSITE" id="PS50929">
    <property type="entry name" value="ABC_TM1F"/>
    <property type="match status" value="1"/>
</dbReference>
<dbReference type="InterPro" id="IPR017871">
    <property type="entry name" value="ABC_transporter-like_CS"/>
</dbReference>
<dbReference type="FunFam" id="3.40.50.300:FF:000854">
    <property type="entry name" value="Multidrug ABC transporter ATP-binding protein"/>
    <property type="match status" value="1"/>
</dbReference>
<dbReference type="InterPro" id="IPR039421">
    <property type="entry name" value="Type_1_exporter"/>
</dbReference>
<evidence type="ECO:0000256" key="2">
    <source>
        <dbReference type="ARBA" id="ARBA00022448"/>
    </source>
</evidence>
<dbReference type="AlphaFoldDB" id="A0A410QBB3"/>
<feature type="transmembrane region" description="Helical" evidence="9">
    <location>
        <begin position="28"/>
        <end position="44"/>
    </location>
</feature>
<dbReference type="OrthoDB" id="1691514at2"/>
<feature type="domain" description="ABC transmembrane type-1" evidence="11">
    <location>
        <begin position="29"/>
        <end position="310"/>
    </location>
</feature>
<protein>
    <submittedName>
        <fullName evidence="12">ABC transporter ATP-binding protein</fullName>
    </submittedName>
</protein>
<evidence type="ECO:0000256" key="7">
    <source>
        <dbReference type="ARBA" id="ARBA00022989"/>
    </source>
</evidence>
<dbReference type="PANTHER" id="PTHR43394:SF1">
    <property type="entry name" value="ATP-BINDING CASSETTE SUB-FAMILY B MEMBER 10, MITOCHONDRIAL"/>
    <property type="match status" value="1"/>
</dbReference>
<feature type="domain" description="ABC transporter" evidence="10">
    <location>
        <begin position="343"/>
        <end position="578"/>
    </location>
</feature>
<reference evidence="13" key="1">
    <citation type="submission" date="2019-01" db="EMBL/GenBank/DDBJ databases">
        <title>Draft genomes of a novel of Sporanaerobacter strains.</title>
        <authorList>
            <person name="Ma S."/>
        </authorList>
    </citation>
    <scope>NUCLEOTIDE SEQUENCE [LARGE SCALE GENOMIC DNA]</scope>
    <source>
        <strain evidence="13">NJN-17</strain>
    </source>
</reference>
<dbReference type="InterPro" id="IPR011527">
    <property type="entry name" value="ABC1_TM_dom"/>
</dbReference>
<feature type="transmembrane region" description="Helical" evidence="9">
    <location>
        <begin position="135"/>
        <end position="161"/>
    </location>
</feature>
<feature type="transmembrane region" description="Helical" evidence="9">
    <location>
        <begin position="167"/>
        <end position="189"/>
    </location>
</feature>
<evidence type="ECO:0000259" key="10">
    <source>
        <dbReference type="PROSITE" id="PS50893"/>
    </source>
</evidence>
<accession>A0A410QBB3</accession>
<organism evidence="12 13">
    <name type="scientific">Acidilutibacter cellobiosedens</name>
    <dbReference type="NCBI Taxonomy" id="2507161"/>
    <lineage>
        <taxon>Bacteria</taxon>
        <taxon>Bacillati</taxon>
        <taxon>Bacillota</taxon>
        <taxon>Tissierellia</taxon>
        <taxon>Tissierellales</taxon>
        <taxon>Acidilutibacteraceae</taxon>
        <taxon>Acidilutibacter</taxon>
    </lineage>
</organism>
<dbReference type="InterPro" id="IPR003593">
    <property type="entry name" value="AAA+_ATPase"/>
</dbReference>
<dbReference type="GO" id="GO:0015421">
    <property type="term" value="F:ABC-type oligopeptide transporter activity"/>
    <property type="evidence" value="ECO:0007669"/>
    <property type="project" value="TreeGrafter"/>
</dbReference>
<keyword evidence="7 9" id="KW-1133">Transmembrane helix</keyword>